<evidence type="ECO:0000313" key="1">
    <source>
        <dbReference type="EMBL" id="PIU73736.1"/>
    </source>
</evidence>
<dbReference type="Proteomes" id="UP000231407">
    <property type="component" value="Unassembled WGS sequence"/>
</dbReference>
<protein>
    <submittedName>
        <fullName evidence="1">Uncharacterized protein</fullName>
    </submittedName>
</protein>
<reference evidence="2" key="1">
    <citation type="submission" date="2017-09" db="EMBL/GenBank/DDBJ databases">
        <title>Depth-based differentiation of microbial function through sediment-hosted aquifers and enrichment of novel symbionts in the deep terrestrial subsurface.</title>
        <authorList>
            <person name="Probst A.J."/>
            <person name="Ladd B."/>
            <person name="Jarett J.K."/>
            <person name="Geller-Mcgrath D.E."/>
            <person name="Sieber C.M.K."/>
            <person name="Emerson J.B."/>
            <person name="Anantharaman K."/>
            <person name="Thomas B.C."/>
            <person name="Malmstrom R."/>
            <person name="Stieglmeier M."/>
            <person name="Klingl A."/>
            <person name="Woyke T."/>
            <person name="Ryan C.M."/>
            <person name="Banfield J.F."/>
        </authorList>
    </citation>
    <scope>NUCLEOTIDE SEQUENCE [LARGE SCALE GENOMIC DNA]</scope>
</reference>
<name>A0A2M7ASY2_9BACT</name>
<accession>A0A2M7ASY2</accession>
<sequence length="86" mass="9940">MVESSQRSSAANFRLAFWESDSFFRRVFYKKIGGVHSKIFERIFKIHNDGRNSPPSEFRPMESEDFNKTAKISARTSFPANAGFKN</sequence>
<evidence type="ECO:0000313" key="2">
    <source>
        <dbReference type="Proteomes" id="UP000231407"/>
    </source>
</evidence>
<dbReference type="EMBL" id="PEWA01000010">
    <property type="protein sequence ID" value="PIU73736.1"/>
    <property type="molecule type" value="Genomic_DNA"/>
</dbReference>
<proteinExistence type="predicted"/>
<comment type="caution">
    <text evidence="1">The sequence shown here is derived from an EMBL/GenBank/DDBJ whole genome shotgun (WGS) entry which is preliminary data.</text>
</comment>
<gene>
    <name evidence="1" type="ORF">COS78_00715</name>
</gene>
<dbReference type="AlphaFoldDB" id="A0A2M7ASY2"/>
<organism evidence="1 2">
    <name type="scientific">Candidatus Shapirobacteria bacterium CG06_land_8_20_14_3_00_40_12</name>
    <dbReference type="NCBI Taxonomy" id="1974881"/>
    <lineage>
        <taxon>Bacteria</taxon>
        <taxon>Candidatus Shapironibacteriota</taxon>
    </lineage>
</organism>